<organism evidence="2 3">
    <name type="scientific">Catenovulum sediminis</name>
    <dbReference type="NCBI Taxonomy" id="1740262"/>
    <lineage>
        <taxon>Bacteria</taxon>
        <taxon>Pseudomonadati</taxon>
        <taxon>Pseudomonadota</taxon>
        <taxon>Gammaproteobacteria</taxon>
        <taxon>Alteromonadales</taxon>
        <taxon>Alteromonadaceae</taxon>
        <taxon>Catenovulum</taxon>
    </lineage>
</organism>
<keyword evidence="3" id="KW-1185">Reference proteome</keyword>
<feature type="transmembrane region" description="Helical" evidence="1">
    <location>
        <begin position="101"/>
        <end position="122"/>
    </location>
</feature>
<proteinExistence type="predicted"/>
<feature type="transmembrane region" description="Helical" evidence="1">
    <location>
        <begin position="70"/>
        <end position="89"/>
    </location>
</feature>
<gene>
    <name evidence="2" type="ORF">ABS311_00760</name>
</gene>
<accession>A0ABV1RBY1</accession>
<keyword evidence="1" id="KW-0812">Transmembrane</keyword>
<reference evidence="2 3" key="1">
    <citation type="submission" date="2024-06" db="EMBL/GenBank/DDBJ databases">
        <authorList>
            <person name="Chen R.Y."/>
        </authorList>
    </citation>
    <scope>NUCLEOTIDE SEQUENCE [LARGE SCALE GENOMIC DNA]</scope>
    <source>
        <strain evidence="2 3">D2</strain>
    </source>
</reference>
<sequence>MQWFICPQCGETNLVQATQCSHCKLKEPKANAMLEKKIEKMLYTKDQDSIAKAGEWLKVYMFQLINKTELMITTAVLLFVLAIHGIHILQLETSLRYTDMFIVFYQVVVITLILNLILQWLFGYSLAKHLLQKNPPDIQHIHQIESNVPNSLLISIFSYRIAESCTRLKHRQYKKLTEEMIKRHIEFAAQ</sequence>
<comment type="caution">
    <text evidence="2">The sequence shown here is derived from an EMBL/GenBank/DDBJ whole genome shotgun (WGS) entry which is preliminary data.</text>
</comment>
<keyword evidence="1" id="KW-0472">Membrane</keyword>
<dbReference type="EMBL" id="JBELOE010000052">
    <property type="protein sequence ID" value="MER2490420.1"/>
    <property type="molecule type" value="Genomic_DNA"/>
</dbReference>
<evidence type="ECO:0000313" key="3">
    <source>
        <dbReference type="Proteomes" id="UP001467690"/>
    </source>
</evidence>
<name>A0ABV1RBY1_9ALTE</name>
<dbReference type="RefSeq" id="WP_350400255.1">
    <property type="nucleotide sequence ID" value="NZ_JBELOE010000052.1"/>
</dbReference>
<evidence type="ECO:0008006" key="4">
    <source>
        <dbReference type="Google" id="ProtNLM"/>
    </source>
</evidence>
<keyword evidence="1" id="KW-1133">Transmembrane helix</keyword>
<evidence type="ECO:0000313" key="2">
    <source>
        <dbReference type="EMBL" id="MER2490420.1"/>
    </source>
</evidence>
<protein>
    <recommendedName>
        <fullName evidence="4">RanBP2-type domain-containing protein</fullName>
    </recommendedName>
</protein>
<dbReference type="Proteomes" id="UP001467690">
    <property type="component" value="Unassembled WGS sequence"/>
</dbReference>
<evidence type="ECO:0000256" key="1">
    <source>
        <dbReference type="SAM" id="Phobius"/>
    </source>
</evidence>